<feature type="domain" description="Fatty acid hydroxylase" evidence="7">
    <location>
        <begin position="224"/>
        <end position="366"/>
    </location>
</feature>
<evidence type="ECO:0000256" key="5">
    <source>
        <dbReference type="SAM" id="MobiDB-lite"/>
    </source>
</evidence>
<dbReference type="GO" id="GO:0008610">
    <property type="term" value="P:lipid biosynthetic process"/>
    <property type="evidence" value="ECO:0007669"/>
    <property type="project" value="InterPro"/>
</dbReference>
<feature type="transmembrane region" description="Helical" evidence="6">
    <location>
        <begin position="302"/>
        <end position="320"/>
    </location>
</feature>
<dbReference type="InterPro" id="IPR006694">
    <property type="entry name" value="Fatty_acid_hydroxylase"/>
</dbReference>
<evidence type="ECO:0000256" key="3">
    <source>
        <dbReference type="ARBA" id="ARBA00022989"/>
    </source>
</evidence>
<dbReference type="AlphaFoldDB" id="K0TB48"/>
<keyword evidence="2 6" id="KW-0812">Transmembrane</keyword>
<keyword evidence="9" id="KW-1185">Reference proteome</keyword>
<comment type="caution">
    <text evidence="8">The sequence shown here is derived from an EMBL/GenBank/DDBJ whole genome shotgun (WGS) entry which is preliminary data.</text>
</comment>
<dbReference type="eggNOG" id="ENOG502R5BF">
    <property type="taxonomic scope" value="Eukaryota"/>
</dbReference>
<dbReference type="GO" id="GO:0016020">
    <property type="term" value="C:membrane"/>
    <property type="evidence" value="ECO:0007669"/>
    <property type="project" value="UniProtKB-SubCell"/>
</dbReference>
<dbReference type="GO" id="GO:0005506">
    <property type="term" value="F:iron ion binding"/>
    <property type="evidence" value="ECO:0007669"/>
    <property type="project" value="InterPro"/>
</dbReference>
<evidence type="ECO:0000256" key="1">
    <source>
        <dbReference type="ARBA" id="ARBA00004370"/>
    </source>
</evidence>
<evidence type="ECO:0000256" key="6">
    <source>
        <dbReference type="SAM" id="Phobius"/>
    </source>
</evidence>
<organism evidence="8 9">
    <name type="scientific">Thalassiosira oceanica</name>
    <name type="common">Marine diatom</name>
    <dbReference type="NCBI Taxonomy" id="159749"/>
    <lineage>
        <taxon>Eukaryota</taxon>
        <taxon>Sar</taxon>
        <taxon>Stramenopiles</taxon>
        <taxon>Ochrophyta</taxon>
        <taxon>Bacillariophyta</taxon>
        <taxon>Coscinodiscophyceae</taxon>
        <taxon>Thalassiosirophycidae</taxon>
        <taxon>Thalassiosirales</taxon>
        <taxon>Thalassiosiraceae</taxon>
        <taxon>Thalassiosira</taxon>
    </lineage>
</organism>
<proteinExistence type="predicted"/>
<reference evidence="8 9" key="1">
    <citation type="journal article" date="2012" name="Genome Biol.">
        <title>Genome and low-iron response of an oceanic diatom adapted to chronic iron limitation.</title>
        <authorList>
            <person name="Lommer M."/>
            <person name="Specht M."/>
            <person name="Roy A.S."/>
            <person name="Kraemer L."/>
            <person name="Andreson R."/>
            <person name="Gutowska M.A."/>
            <person name="Wolf J."/>
            <person name="Bergner S.V."/>
            <person name="Schilhabel M.B."/>
            <person name="Klostermeier U.C."/>
            <person name="Beiko R.G."/>
            <person name="Rosenstiel P."/>
            <person name="Hippler M."/>
            <person name="Laroche J."/>
        </authorList>
    </citation>
    <scope>NUCLEOTIDE SEQUENCE [LARGE SCALE GENOMIC DNA]</scope>
    <source>
        <strain evidence="8 9">CCMP1005</strain>
    </source>
</reference>
<dbReference type="GO" id="GO:0016491">
    <property type="term" value="F:oxidoreductase activity"/>
    <property type="evidence" value="ECO:0007669"/>
    <property type="project" value="InterPro"/>
</dbReference>
<evidence type="ECO:0000256" key="2">
    <source>
        <dbReference type="ARBA" id="ARBA00022692"/>
    </source>
</evidence>
<sequence>IPSVDWEIDVASKSEPCWSTNLAIRPPGSGAERPSHSFLSYSRTMDAPRFFMNTAKRLAATLPSPASEGPQSVHEIARHLRDELSTRQSLVDLLVLTAVFVLVLELVSNIVYYVPRFFSAKTIPVRGKHLDEFSFKDKAFVTFNKCLTGLFVYAYFGYLWSVRKMPGDDEHESGDELLSLQHNHTHVHDHDHTFGNHDHCCGGGKGIWALDELSLANTVFPVPMLFVVYDFFYTLLHWALHVKAVYAFVHKHHHHQKAPSRANIDAVNVHPLEFALGEFNHLLALHLVGRGMPLICYHGMDVSWLGALLFISLGGILAGLNHTRHDAVARVGKYTIFDSKHHDVHHRIPQSNYGQYTVLWDRIFGTFRDYNPNDRVNPAAQLDPRTGKMRVPEKIE</sequence>
<feature type="transmembrane region" description="Helical" evidence="6">
    <location>
        <begin position="90"/>
        <end position="114"/>
    </location>
</feature>
<evidence type="ECO:0000259" key="7">
    <source>
        <dbReference type="Pfam" id="PF04116"/>
    </source>
</evidence>
<feature type="transmembrane region" description="Helical" evidence="6">
    <location>
        <begin position="215"/>
        <end position="236"/>
    </location>
</feature>
<gene>
    <name evidence="8" type="ORF">THAOC_03966</name>
</gene>
<keyword evidence="4 6" id="KW-0472">Membrane</keyword>
<name>K0TB48_THAOC</name>
<feature type="region of interest" description="Disordered" evidence="5">
    <location>
        <begin position="375"/>
        <end position="396"/>
    </location>
</feature>
<dbReference type="EMBL" id="AGNL01003751">
    <property type="protein sequence ID" value="EJK74359.1"/>
    <property type="molecule type" value="Genomic_DNA"/>
</dbReference>
<dbReference type="Pfam" id="PF04116">
    <property type="entry name" value="FA_hydroxylase"/>
    <property type="match status" value="1"/>
</dbReference>
<evidence type="ECO:0000313" key="8">
    <source>
        <dbReference type="EMBL" id="EJK74359.1"/>
    </source>
</evidence>
<dbReference type="InterPro" id="IPR050307">
    <property type="entry name" value="Sterol_Desaturase_Related"/>
</dbReference>
<comment type="subcellular location">
    <subcellularLocation>
        <location evidence="1">Membrane</location>
    </subcellularLocation>
</comment>
<feature type="transmembrane region" description="Helical" evidence="6">
    <location>
        <begin position="139"/>
        <end position="160"/>
    </location>
</feature>
<accession>K0TB48</accession>
<dbReference type="PANTHER" id="PTHR11863">
    <property type="entry name" value="STEROL DESATURASE"/>
    <property type="match status" value="1"/>
</dbReference>
<dbReference type="OrthoDB" id="37258at2759"/>
<keyword evidence="3 6" id="KW-1133">Transmembrane helix</keyword>
<feature type="non-terminal residue" evidence="8">
    <location>
        <position position="1"/>
    </location>
</feature>
<protein>
    <recommendedName>
        <fullName evidence="7">Fatty acid hydroxylase domain-containing protein</fullName>
    </recommendedName>
</protein>
<evidence type="ECO:0000256" key="4">
    <source>
        <dbReference type="ARBA" id="ARBA00023136"/>
    </source>
</evidence>
<dbReference type="Proteomes" id="UP000266841">
    <property type="component" value="Unassembled WGS sequence"/>
</dbReference>
<evidence type="ECO:0000313" key="9">
    <source>
        <dbReference type="Proteomes" id="UP000266841"/>
    </source>
</evidence>